<protein>
    <recommendedName>
        <fullName evidence="3">Sulfur carrier protein FdhD</fullName>
    </recommendedName>
</protein>
<dbReference type="GO" id="GO:0005737">
    <property type="term" value="C:cytoplasm"/>
    <property type="evidence" value="ECO:0007669"/>
    <property type="project" value="UniProtKB-SubCell"/>
</dbReference>
<dbReference type="GO" id="GO:0006777">
    <property type="term" value="P:Mo-molybdopterin cofactor biosynthetic process"/>
    <property type="evidence" value="ECO:0007669"/>
    <property type="project" value="UniProtKB-UniRule"/>
</dbReference>
<evidence type="ECO:0000313" key="5">
    <source>
        <dbReference type="Proteomes" id="UP000557717"/>
    </source>
</evidence>
<dbReference type="PANTHER" id="PTHR30592">
    <property type="entry name" value="FORMATE DEHYDROGENASE"/>
    <property type="match status" value="1"/>
</dbReference>
<comment type="subcellular location">
    <subcellularLocation>
        <location evidence="3">Cytoplasm</location>
    </subcellularLocation>
</comment>
<proteinExistence type="inferred from homology"/>
<sequence length="255" mass="27312">MDRSFSARAADGSPKNERVAVEEPLQITLDGCPIAVVMRTPGHDLDLVRGFLVTEGILPSLTGIRRIDDEAVPNHLRVFLSDEAAFDPTRLQRHLFSASSCGICGKASIDRIVADFPPIPHPPRFPPSALLQAPDRLRAAQTTFATTGGLHGVGLFEASGSLLACREDIGRHNAVDKLIGHALAHELPLAESFLLVSGRVSFEIMQKALGARIPLVAAISAPSSLAIEFAQASGQSLVGFLRPPRFNVYAGELRD</sequence>
<evidence type="ECO:0000256" key="1">
    <source>
        <dbReference type="ARBA" id="ARBA00022490"/>
    </source>
</evidence>
<dbReference type="Gene3D" id="3.40.140.10">
    <property type="entry name" value="Cytidine Deaminase, domain 2"/>
    <property type="match status" value="1"/>
</dbReference>
<feature type="active site" description="Cysteine persulfide intermediate" evidence="3">
    <location>
        <position position="101"/>
    </location>
</feature>
<comment type="function">
    <text evidence="3">Required for formate dehydrogenase (FDH) activity. Acts as a sulfur carrier protein that transfers sulfur from IscS to the molybdenum cofactor prior to its insertion into FDH.</text>
</comment>
<dbReference type="SUPFAM" id="SSF53927">
    <property type="entry name" value="Cytidine deaminase-like"/>
    <property type="match status" value="1"/>
</dbReference>
<dbReference type="GO" id="GO:0016783">
    <property type="term" value="F:sulfurtransferase activity"/>
    <property type="evidence" value="ECO:0007669"/>
    <property type="project" value="InterPro"/>
</dbReference>
<dbReference type="Gene3D" id="3.10.20.10">
    <property type="match status" value="1"/>
</dbReference>
<evidence type="ECO:0000256" key="2">
    <source>
        <dbReference type="ARBA" id="ARBA00023150"/>
    </source>
</evidence>
<dbReference type="RefSeq" id="WP_184020078.1">
    <property type="nucleotide sequence ID" value="NZ_JACHFD010000015.1"/>
</dbReference>
<dbReference type="PIRSF" id="PIRSF015626">
    <property type="entry name" value="FdhD"/>
    <property type="match status" value="1"/>
</dbReference>
<dbReference type="AlphaFoldDB" id="A0A840VDR0"/>
<keyword evidence="2 3" id="KW-0501">Molybdenum cofactor biosynthesis</keyword>
<dbReference type="EMBL" id="JACHFD010000015">
    <property type="protein sequence ID" value="MBB5352768.1"/>
    <property type="molecule type" value="Genomic_DNA"/>
</dbReference>
<evidence type="ECO:0000313" key="4">
    <source>
        <dbReference type="EMBL" id="MBB5352768.1"/>
    </source>
</evidence>
<reference evidence="4 5" key="1">
    <citation type="submission" date="2020-08" db="EMBL/GenBank/DDBJ databases">
        <title>Genomic Encyclopedia of Type Strains, Phase IV (KMG-IV): sequencing the most valuable type-strain genomes for metagenomic binning, comparative biology and taxonomic classification.</title>
        <authorList>
            <person name="Goeker M."/>
        </authorList>
    </citation>
    <scope>NUCLEOTIDE SEQUENCE [LARGE SCALE GENOMIC DNA]</scope>
    <source>
        <strain evidence="4 5">YC6886</strain>
    </source>
</reference>
<dbReference type="InterPro" id="IPR016193">
    <property type="entry name" value="Cytidine_deaminase-like"/>
</dbReference>
<comment type="similarity">
    <text evidence="3">Belongs to the FdhD family.</text>
</comment>
<dbReference type="Pfam" id="PF02634">
    <property type="entry name" value="FdhD-NarQ"/>
    <property type="match status" value="1"/>
</dbReference>
<dbReference type="Proteomes" id="UP000557717">
    <property type="component" value="Unassembled WGS sequence"/>
</dbReference>
<dbReference type="GO" id="GO:0097163">
    <property type="term" value="F:sulfur carrier activity"/>
    <property type="evidence" value="ECO:0007669"/>
    <property type="project" value="UniProtKB-UniRule"/>
</dbReference>
<dbReference type="HAMAP" id="MF_00187">
    <property type="entry name" value="FdhD"/>
    <property type="match status" value="1"/>
</dbReference>
<gene>
    <name evidence="3" type="primary">fdhD</name>
    <name evidence="4" type="ORF">HNR46_003016</name>
</gene>
<keyword evidence="1 3" id="KW-0963">Cytoplasm</keyword>
<feature type="binding site" evidence="3">
    <location>
        <begin position="240"/>
        <end position="245"/>
    </location>
    <ligand>
        <name>Mo-bis(molybdopterin guanine dinucleotide)</name>
        <dbReference type="ChEBI" id="CHEBI:60539"/>
    </ligand>
</feature>
<dbReference type="PANTHER" id="PTHR30592:SF1">
    <property type="entry name" value="SULFUR CARRIER PROTEIN FDHD"/>
    <property type="match status" value="1"/>
</dbReference>
<keyword evidence="5" id="KW-1185">Reference proteome</keyword>
<evidence type="ECO:0000256" key="3">
    <source>
        <dbReference type="HAMAP-Rule" id="MF_00187"/>
    </source>
</evidence>
<comment type="caution">
    <text evidence="4">The sequence shown here is derived from an EMBL/GenBank/DDBJ whole genome shotgun (WGS) entry which is preliminary data.</text>
</comment>
<dbReference type="InterPro" id="IPR003786">
    <property type="entry name" value="FdhD"/>
</dbReference>
<organism evidence="4 5">
    <name type="scientific">Haloferula luteola</name>
    <dbReference type="NCBI Taxonomy" id="595692"/>
    <lineage>
        <taxon>Bacteria</taxon>
        <taxon>Pseudomonadati</taxon>
        <taxon>Verrucomicrobiota</taxon>
        <taxon>Verrucomicrobiia</taxon>
        <taxon>Verrucomicrobiales</taxon>
        <taxon>Verrucomicrobiaceae</taxon>
        <taxon>Haloferula</taxon>
    </lineage>
</organism>
<dbReference type="NCBIfam" id="TIGR00129">
    <property type="entry name" value="fdhD_narQ"/>
    <property type="match status" value="1"/>
</dbReference>
<name>A0A840VDR0_9BACT</name>
<accession>A0A840VDR0</accession>